<evidence type="ECO:0000313" key="1">
    <source>
        <dbReference type="EMBL" id="ALF53989.1"/>
    </source>
</evidence>
<dbReference type="PATRIC" id="fig|224013.5.peg.3810"/>
<dbReference type="EMBL" id="CP012036">
    <property type="protein sequence ID" value="ALF53989.1"/>
    <property type="molecule type" value="Genomic_DNA"/>
</dbReference>
<reference evidence="2" key="1">
    <citation type="submission" date="2015-07" db="EMBL/GenBank/DDBJ databases">
        <title>Genome Of Nitrogen-Fixing Cyanobacterium Nostoc piscinale CENA21 From Solimoes/Amazon River Floodplain Sediments And Comparative Genomics To Uncover Biosynthetic Natural Products Potential.</title>
        <authorList>
            <person name="Leao T.F."/>
            <person name="Leao P.N."/>
            <person name="Guimaraes P.I."/>
            <person name="de Melo A.G.C."/>
            <person name="Ramos R.T.J."/>
            <person name="Silva A."/>
            <person name="Fiore M.F."/>
            <person name="Schneider M.P.C."/>
        </authorList>
    </citation>
    <scope>NUCLEOTIDE SEQUENCE [LARGE SCALE GENOMIC DNA]</scope>
    <source>
        <strain evidence="2">CENA21</strain>
    </source>
</reference>
<evidence type="ECO:0000313" key="2">
    <source>
        <dbReference type="Proteomes" id="UP000062645"/>
    </source>
</evidence>
<gene>
    <name evidence="1" type="ORF">ACX27_15800</name>
</gene>
<dbReference type="AlphaFoldDB" id="A0A0M4TX86"/>
<sequence>MRREDAEGIRVQKSRRKLIKDKLLLTLDHELPLFWQLEDNRVSYKTKYETKSKVNQVQRI</sequence>
<dbReference type="KEGG" id="npz:ACX27_15800"/>
<dbReference type="Proteomes" id="UP000062645">
    <property type="component" value="Chromosome"/>
</dbReference>
<protein>
    <submittedName>
        <fullName evidence="1">Uncharacterized protein</fullName>
    </submittedName>
</protein>
<proteinExistence type="predicted"/>
<name>A0A0M4TX86_9NOSO</name>
<accession>A0A0M4TX86</accession>
<organism evidence="1 2">
    <name type="scientific">Nostoc piscinale CENA21</name>
    <dbReference type="NCBI Taxonomy" id="224013"/>
    <lineage>
        <taxon>Bacteria</taxon>
        <taxon>Bacillati</taxon>
        <taxon>Cyanobacteriota</taxon>
        <taxon>Cyanophyceae</taxon>
        <taxon>Nostocales</taxon>
        <taxon>Nostocaceae</taxon>
        <taxon>Nostoc</taxon>
    </lineage>
</organism>
<keyword evidence="2" id="KW-1185">Reference proteome</keyword>
<reference evidence="1 2" key="2">
    <citation type="journal article" date="2016" name="Genome Announc.">
        <title>Draft Genome Sequence of the N2-Fixing Cyanobacterium Nostoc piscinale CENA21, Isolated from the Brazilian Amazon Floodplain.</title>
        <authorList>
            <person name="Leao T."/>
            <person name="Guimaraes P.I."/>
            <person name="de Melo A.G."/>
            <person name="Ramos R.T."/>
            <person name="Leao P.N."/>
            <person name="Silva A."/>
            <person name="Fiore M.F."/>
            <person name="Schneider M.P."/>
        </authorList>
    </citation>
    <scope>NUCLEOTIDE SEQUENCE [LARGE SCALE GENOMIC DNA]</scope>
    <source>
        <strain evidence="1 2">CENA21</strain>
    </source>
</reference>
<dbReference type="STRING" id="224013.ACX27_15800"/>